<dbReference type="EMBL" id="MW057861">
    <property type="protein sequence ID" value="QPI18524.1"/>
    <property type="molecule type" value="Genomic_DNA"/>
</dbReference>
<reference evidence="1 2" key="1">
    <citation type="submission" date="2020-10" db="EMBL/GenBank/DDBJ databases">
        <title>Novel bacteriophages targeting Providencia spp. as potential agents for phage therapy.</title>
        <authorList>
            <person name="Rakov C."/>
            <person name="Alkalay-Oren S."/>
            <person name="Coppenhagen-Glazer S."/>
            <person name="Hazan R."/>
        </authorList>
    </citation>
    <scope>NUCLEOTIDE SEQUENCE [LARGE SCALE GENOMIC DNA]</scope>
</reference>
<keyword evidence="2" id="KW-1185">Reference proteome</keyword>
<evidence type="ECO:0000313" key="1">
    <source>
        <dbReference type="EMBL" id="QPI18524.1"/>
    </source>
</evidence>
<sequence length="127" mass="14301">MNRQHAIALRMAKRNIDKEGTLFSISLKNAQGSVDPEKPWIVIPTTNEIKNLKGVFLTKRQRPINGSIVQRQDLTVLCIPTDPPLTNEAIQGAIITRHRDNYQFVVTELEVVSPGDIEILYKIKGIV</sequence>
<protein>
    <recommendedName>
        <fullName evidence="3">Head-tail joining protein</fullName>
    </recommendedName>
</protein>
<evidence type="ECO:0008006" key="3">
    <source>
        <dbReference type="Google" id="ProtNLM"/>
    </source>
</evidence>
<dbReference type="Proteomes" id="UP000594422">
    <property type="component" value="Segment"/>
</dbReference>
<organism evidence="1 2">
    <name type="scientific">Providencia phage PSTCR7</name>
    <dbReference type="NCBI Taxonomy" id="2783549"/>
    <lineage>
        <taxon>Viruses</taxon>
        <taxon>Duplodnaviria</taxon>
        <taxon>Heunggongvirae</taxon>
        <taxon>Uroviricota</taxon>
        <taxon>Caudoviricetes</taxon>
        <taxon>Craquatrovirus</taxon>
        <taxon>Craquatrovirus PSTCR7</taxon>
    </lineage>
</organism>
<name>A0A7S9SUW6_9CAUD</name>
<accession>A0A7S9SUW6</accession>
<evidence type="ECO:0000313" key="2">
    <source>
        <dbReference type="Proteomes" id="UP000594422"/>
    </source>
</evidence>
<dbReference type="GeneID" id="77951634"/>
<proteinExistence type="predicted"/>
<dbReference type="KEGG" id="vg:77951634"/>
<dbReference type="RefSeq" id="YP_010675311.1">
    <property type="nucleotide sequence ID" value="NC_071001.1"/>
</dbReference>